<reference evidence="2" key="1">
    <citation type="submission" date="2018-06" db="EMBL/GenBank/DDBJ databases">
        <authorList>
            <person name="Zhirakovskaya E."/>
        </authorList>
    </citation>
    <scope>NUCLEOTIDE SEQUENCE</scope>
</reference>
<protein>
    <recommendedName>
        <fullName evidence="1">Formyl transferase N-terminal domain-containing protein</fullName>
    </recommendedName>
</protein>
<sequence>MNILYIGSSGALSLVPFKKLLDSKYKIAAVGVYAPIFLDKKIIALENESLSLVASQNDIPVVDLSQSIENIIQQCRSYFIDMILTSCYGKRLADQVIRFPTLGCYNLHPSLLPCYRGPEPIFWQMKDAAEMGVTWHHVVHDFDAGDVCMQKKVLLDEGASYHVINQQLAEVGAELMLDFLSECSSGTQTSIGQDSKLASYHCYPQQTDFSLNTEWSAQHAYNFICASKAFGHRYHCSVDGQSYNLVEAIDYDNNANLKYVETQGDKLYIPFKEGVLIARYTDKIEP</sequence>
<dbReference type="EMBL" id="UOFE01000030">
    <property type="protein sequence ID" value="VAW52647.1"/>
    <property type="molecule type" value="Genomic_DNA"/>
</dbReference>
<feature type="domain" description="Formyl transferase N-terminal" evidence="1">
    <location>
        <begin position="65"/>
        <end position="178"/>
    </location>
</feature>
<name>A0A3B0WPN1_9ZZZZ</name>
<dbReference type="GO" id="GO:0004479">
    <property type="term" value="F:methionyl-tRNA formyltransferase activity"/>
    <property type="evidence" value="ECO:0007669"/>
    <property type="project" value="TreeGrafter"/>
</dbReference>
<dbReference type="PANTHER" id="PTHR11138">
    <property type="entry name" value="METHIONYL-TRNA FORMYLTRANSFERASE"/>
    <property type="match status" value="1"/>
</dbReference>
<dbReference type="Pfam" id="PF00551">
    <property type="entry name" value="Formyl_trans_N"/>
    <property type="match status" value="1"/>
</dbReference>
<dbReference type="InterPro" id="IPR036477">
    <property type="entry name" value="Formyl_transf_N_sf"/>
</dbReference>
<dbReference type="SUPFAM" id="SSF53328">
    <property type="entry name" value="Formyltransferase"/>
    <property type="match status" value="1"/>
</dbReference>
<organism evidence="2">
    <name type="scientific">hydrothermal vent metagenome</name>
    <dbReference type="NCBI Taxonomy" id="652676"/>
    <lineage>
        <taxon>unclassified sequences</taxon>
        <taxon>metagenomes</taxon>
        <taxon>ecological metagenomes</taxon>
    </lineage>
</organism>
<dbReference type="PANTHER" id="PTHR11138:SF5">
    <property type="entry name" value="METHIONYL-TRNA FORMYLTRANSFERASE, MITOCHONDRIAL"/>
    <property type="match status" value="1"/>
</dbReference>
<accession>A0A3B0WPN1</accession>
<dbReference type="AlphaFoldDB" id="A0A3B0WPN1"/>
<evidence type="ECO:0000259" key="1">
    <source>
        <dbReference type="Pfam" id="PF00551"/>
    </source>
</evidence>
<gene>
    <name evidence="2" type="ORF">MNBD_GAMMA05-473</name>
</gene>
<proteinExistence type="predicted"/>
<evidence type="ECO:0000313" key="2">
    <source>
        <dbReference type="EMBL" id="VAW52647.1"/>
    </source>
</evidence>
<dbReference type="Gene3D" id="3.40.50.12230">
    <property type="match status" value="1"/>
</dbReference>
<dbReference type="InterPro" id="IPR002376">
    <property type="entry name" value="Formyl_transf_N"/>
</dbReference>